<sequence length="128" mass="14081">MSYLLMGIAGLWMADGIALLVAPLQMIALLKESLLASPSLIRWSMLSAVFGVILLLQVGELPYHPLWLITGIAMIAKGLFFLLASKDQRRVFIQWGLTREAVDYRFCGLALCTLSLLLLDAVGAFRGK</sequence>
<name>A0ABU3K982_9BACT</name>
<keyword evidence="1" id="KW-0812">Transmembrane</keyword>
<accession>A0ABU3K982</accession>
<feature type="transmembrane region" description="Helical" evidence="1">
    <location>
        <begin position="40"/>
        <end position="59"/>
    </location>
</feature>
<keyword evidence="1" id="KW-0472">Membrane</keyword>
<keyword evidence="1" id="KW-1133">Transmembrane helix</keyword>
<evidence type="ECO:0000256" key="1">
    <source>
        <dbReference type="SAM" id="Phobius"/>
    </source>
</evidence>
<feature type="transmembrane region" description="Helical" evidence="1">
    <location>
        <begin position="65"/>
        <end position="85"/>
    </location>
</feature>
<feature type="transmembrane region" description="Helical" evidence="1">
    <location>
        <begin position="106"/>
        <end position="125"/>
    </location>
</feature>
<dbReference type="EMBL" id="JAQOUE010000001">
    <property type="protein sequence ID" value="MDT7043004.1"/>
    <property type="molecule type" value="Genomic_DNA"/>
</dbReference>
<organism evidence="2 3">
    <name type="scientific">Candidatus Nitronereus thalassa</name>
    <dbReference type="NCBI Taxonomy" id="3020898"/>
    <lineage>
        <taxon>Bacteria</taxon>
        <taxon>Pseudomonadati</taxon>
        <taxon>Nitrospirota</taxon>
        <taxon>Nitrospiria</taxon>
        <taxon>Nitrospirales</taxon>
        <taxon>Nitrospiraceae</taxon>
        <taxon>Candidatus Nitronereus</taxon>
    </lineage>
</organism>
<evidence type="ECO:0000313" key="3">
    <source>
        <dbReference type="Proteomes" id="UP001250932"/>
    </source>
</evidence>
<gene>
    <name evidence="2" type="ORF">PPG34_11620</name>
</gene>
<keyword evidence="3" id="KW-1185">Reference proteome</keyword>
<dbReference type="RefSeq" id="WP_313833481.1">
    <property type="nucleotide sequence ID" value="NZ_JAQOUE010000001.1"/>
</dbReference>
<reference evidence="2 3" key="1">
    <citation type="journal article" date="2023" name="ISME J.">
        <title>Cultivation and genomic characterization of novel and ubiquitous marine nitrite-oxidizing bacteria from the Nitrospirales.</title>
        <authorList>
            <person name="Mueller A.J."/>
            <person name="Daebeler A."/>
            <person name="Herbold C.W."/>
            <person name="Kirkegaard R.H."/>
            <person name="Daims H."/>
        </authorList>
    </citation>
    <scope>NUCLEOTIDE SEQUENCE [LARGE SCALE GENOMIC DNA]</scope>
    <source>
        <strain evidence="2 3">EB</strain>
    </source>
</reference>
<protein>
    <submittedName>
        <fullName evidence="2">Uncharacterized protein</fullName>
    </submittedName>
</protein>
<proteinExistence type="predicted"/>
<dbReference type="Proteomes" id="UP001250932">
    <property type="component" value="Unassembled WGS sequence"/>
</dbReference>
<comment type="caution">
    <text evidence="2">The sequence shown here is derived from an EMBL/GenBank/DDBJ whole genome shotgun (WGS) entry which is preliminary data.</text>
</comment>
<evidence type="ECO:0000313" key="2">
    <source>
        <dbReference type="EMBL" id="MDT7043004.1"/>
    </source>
</evidence>
<feature type="transmembrane region" description="Helical" evidence="1">
    <location>
        <begin position="6"/>
        <end position="28"/>
    </location>
</feature>